<name>A0ABR8TMT4_9PSED</name>
<dbReference type="EMBL" id="JACSQG010000003">
    <property type="protein sequence ID" value="MBD7977076.1"/>
    <property type="molecule type" value="Genomic_DNA"/>
</dbReference>
<feature type="domain" description="N-acetyltransferase" evidence="1">
    <location>
        <begin position="71"/>
        <end position="236"/>
    </location>
</feature>
<comment type="caution">
    <text evidence="2">The sequence shown here is derived from an EMBL/GenBank/DDBJ whole genome shotgun (WGS) entry which is preliminary data.</text>
</comment>
<dbReference type="Proteomes" id="UP000611945">
    <property type="component" value="Unassembled WGS sequence"/>
</dbReference>
<proteinExistence type="predicted"/>
<dbReference type="RefSeq" id="WP_251835856.1">
    <property type="nucleotide sequence ID" value="NZ_JACSQG010000003.1"/>
</dbReference>
<dbReference type="Pfam" id="PF00583">
    <property type="entry name" value="Acetyltransf_1"/>
    <property type="match status" value="1"/>
</dbReference>
<evidence type="ECO:0000259" key="1">
    <source>
        <dbReference type="PROSITE" id="PS51186"/>
    </source>
</evidence>
<protein>
    <submittedName>
        <fullName evidence="2">GNAT family acetyltransferase</fullName>
    </submittedName>
</protein>
<reference evidence="2 3" key="1">
    <citation type="submission" date="2020-08" db="EMBL/GenBank/DDBJ databases">
        <title>A Genomic Blueprint of the Chicken Gut Microbiome.</title>
        <authorList>
            <person name="Gilroy R."/>
            <person name="Ravi A."/>
            <person name="Getino M."/>
            <person name="Pursley I."/>
            <person name="Horton D.L."/>
            <person name="Alikhan N.-F."/>
            <person name="Baker D."/>
            <person name="Gharbi K."/>
            <person name="Hall N."/>
            <person name="Watson M."/>
            <person name="Adriaenssens E.M."/>
            <person name="Foster-Nyarko E."/>
            <person name="Jarju S."/>
            <person name="Secka A."/>
            <person name="Antonio M."/>
            <person name="Oren A."/>
            <person name="Chaudhuri R."/>
            <person name="La Ragione R.M."/>
            <person name="Hildebrand F."/>
            <person name="Pallen M.J."/>
        </authorList>
    </citation>
    <scope>NUCLEOTIDE SEQUENCE [LARGE SCALE GENOMIC DNA]</scope>
    <source>
        <strain evidence="2 3">Sa2CUA2</strain>
    </source>
</reference>
<dbReference type="SUPFAM" id="SSF55729">
    <property type="entry name" value="Acyl-CoA N-acyltransferases (Nat)"/>
    <property type="match status" value="1"/>
</dbReference>
<dbReference type="InterPro" id="IPR016181">
    <property type="entry name" value="Acyl_CoA_acyltransferase"/>
</dbReference>
<dbReference type="InterPro" id="IPR000182">
    <property type="entry name" value="GNAT_dom"/>
</dbReference>
<organism evidence="2 3">
    <name type="scientific">Serpens gallinarum</name>
    <dbReference type="NCBI Taxonomy" id="2763075"/>
    <lineage>
        <taxon>Bacteria</taxon>
        <taxon>Pseudomonadati</taxon>
        <taxon>Pseudomonadota</taxon>
        <taxon>Gammaproteobacteria</taxon>
        <taxon>Pseudomonadales</taxon>
        <taxon>Pseudomonadaceae</taxon>
        <taxon>Pseudomonas</taxon>
    </lineage>
</organism>
<evidence type="ECO:0000313" key="2">
    <source>
        <dbReference type="EMBL" id="MBD7977076.1"/>
    </source>
</evidence>
<keyword evidence="3" id="KW-1185">Reference proteome</keyword>
<gene>
    <name evidence="2" type="ORF">H9642_07705</name>
</gene>
<sequence>MKVQWRPRPFRLHGRVVLKKHHEAIMENLRKQGNFALFKLKFKQQGWRQTSHLLMIKVIKLIGLFKLLRGMLLLKVNPSHLECPSDYTCQFLNKAQLRHYAQDPENQIEADFLNEALNKGDRCYAILDGDKLAAYSWYSHQQTRIDPADLLIDFNPRYVYMYKGLTKPEYRGKRLYVIGMNRALHWYQQRGSLGMICYVESTNFESLKACMRLGCQIFGSIYLLRFLGRYLLLATPSCRQFGFRLQEIAHFAIDWARATPKYSPQGYPISTGKSATAADCTG</sequence>
<evidence type="ECO:0000313" key="3">
    <source>
        <dbReference type="Proteomes" id="UP000611945"/>
    </source>
</evidence>
<dbReference type="Gene3D" id="3.40.630.30">
    <property type="match status" value="1"/>
</dbReference>
<dbReference type="PROSITE" id="PS51186">
    <property type="entry name" value="GNAT"/>
    <property type="match status" value="1"/>
</dbReference>
<accession>A0ABR8TMT4</accession>